<gene>
    <name evidence="1" type="ORF">A176_005599</name>
</gene>
<dbReference type="AlphaFoldDB" id="A0A0H4XKC7"/>
<evidence type="ECO:0000313" key="1">
    <source>
        <dbReference type="EMBL" id="AKQ68687.1"/>
    </source>
</evidence>
<name>A0A0H4XKC7_9BACT</name>
<organism evidence="1 2">
    <name type="scientific">Pseudomyxococcus hansupus</name>
    <dbReference type="NCBI Taxonomy" id="1297742"/>
    <lineage>
        <taxon>Bacteria</taxon>
        <taxon>Pseudomonadati</taxon>
        <taxon>Myxococcota</taxon>
        <taxon>Myxococcia</taxon>
        <taxon>Myxococcales</taxon>
        <taxon>Cystobacterineae</taxon>
        <taxon>Myxococcaceae</taxon>
        <taxon>Pseudomyxococcus</taxon>
    </lineage>
</organism>
<keyword evidence="2" id="KW-1185">Reference proteome</keyword>
<dbReference type="Proteomes" id="UP000009026">
    <property type="component" value="Chromosome"/>
</dbReference>
<protein>
    <submittedName>
        <fullName evidence="1">Uncharacterized protein</fullName>
    </submittedName>
</protein>
<evidence type="ECO:0000313" key="2">
    <source>
        <dbReference type="Proteomes" id="UP000009026"/>
    </source>
</evidence>
<sequence>MSAQAAKKPLLRKETLRQLDTAQLGQLEGAVGGITPTIVSATLVIAATVAMTRDSGEG</sequence>
<proteinExistence type="predicted"/>
<dbReference type="RefSeq" id="WP_002635451.1">
    <property type="nucleotide sequence ID" value="NZ_CP012109.1"/>
</dbReference>
<accession>A0A0H4XKC7</accession>
<dbReference type="STRING" id="1297742.A176_005599"/>
<reference evidence="1 2" key="1">
    <citation type="journal article" date="2016" name="PLoS ONE">
        <title>Complete Genome Sequence and Comparative Genomics of a Novel Myxobacterium Myxococcus hansupus.</title>
        <authorList>
            <person name="Sharma G."/>
            <person name="Narwani T."/>
            <person name="Subramanian S."/>
        </authorList>
    </citation>
    <scope>NUCLEOTIDE SEQUENCE [LARGE SCALE GENOMIC DNA]</scope>
    <source>
        <strain evidence="2">mixupus</strain>
    </source>
</reference>
<dbReference type="KEGG" id="mym:A176_005599"/>
<dbReference type="EMBL" id="CP012109">
    <property type="protein sequence ID" value="AKQ68687.1"/>
    <property type="molecule type" value="Genomic_DNA"/>
</dbReference>
<dbReference type="PATRIC" id="fig|1297742.4.peg.5695"/>